<dbReference type="InterPro" id="IPR039577">
    <property type="entry name" value="Rad18"/>
</dbReference>
<evidence type="ECO:0000256" key="2">
    <source>
        <dbReference type="ARBA" id="ARBA00004123"/>
    </source>
</evidence>
<keyword evidence="10 19" id="KW-0863">Zinc-finger</keyword>
<organism evidence="23">
    <name type="scientific">Laccaria bicolor (strain S238N-H82 / ATCC MYA-4686)</name>
    <name type="common">Bicoloured deceiver</name>
    <name type="synonym">Laccaria laccata var. bicolor</name>
    <dbReference type="NCBI Taxonomy" id="486041"/>
    <lineage>
        <taxon>Eukaryota</taxon>
        <taxon>Fungi</taxon>
        <taxon>Dikarya</taxon>
        <taxon>Basidiomycota</taxon>
        <taxon>Agaricomycotina</taxon>
        <taxon>Agaricomycetes</taxon>
        <taxon>Agaricomycetidae</taxon>
        <taxon>Agaricales</taxon>
        <taxon>Agaricineae</taxon>
        <taxon>Hydnangiaceae</taxon>
        <taxon>Laccaria</taxon>
    </lineage>
</organism>
<dbReference type="AlphaFoldDB" id="B0D396"/>
<evidence type="ECO:0000256" key="19">
    <source>
        <dbReference type="PROSITE-ProRule" id="PRU00175"/>
    </source>
</evidence>
<evidence type="ECO:0000256" key="10">
    <source>
        <dbReference type="ARBA" id="ARBA00022771"/>
    </source>
</evidence>
<gene>
    <name evidence="22" type="ORF">LACBIDRAFT_315822</name>
</gene>
<dbReference type="PROSITE" id="PS00518">
    <property type="entry name" value="ZF_RING_1"/>
    <property type="match status" value="1"/>
</dbReference>
<keyword evidence="12" id="KW-0862">Zinc</keyword>
<dbReference type="GO" id="GO:0003697">
    <property type="term" value="F:single-stranded DNA binding"/>
    <property type="evidence" value="ECO:0007669"/>
    <property type="project" value="InterPro"/>
</dbReference>
<evidence type="ECO:0000313" key="23">
    <source>
        <dbReference type="Proteomes" id="UP000001194"/>
    </source>
</evidence>
<sequence length="427" mass="47541">MPFGVSASDDTKPANDFLLADVPDPTDFLPAAEAPGLRSIDGAFRCTICGELFDGPVTLPCGHCFCSGCIRPAMSHKQECPICRKVANEGHLRPNPIVEEIINGWKDARPYILSLVKQEARRKVADQPEVHASPAKKRKRSQERSSSELGSVPGLPHTPIKPRSFKKMSHSPSKPNPVKYPSDGGAGPSRIPTSDGDEEDLPSTLGLNPKSDDLVKCPLCEKRVRYKNLNGHMDRSCKDPVPVSSSSQWSKIMAPKGNARGKQKKKSSETDEDFPLPKASYATLKDKQLKEMLQEHDLPITGDRPQWEQRHQRWVMMYNANLDRSLANRKTKNELRRDVKKWEEEMSRKKKPVVEDLVKYQQTHKPEFDRLLKLAKSTRDKSALEPNAAPSSSDDNHKPVSTDASLVGPPSSMTGVDDVIDLNSDKE</sequence>
<keyword evidence="13" id="KW-0238">DNA-binding</keyword>
<dbReference type="FunCoup" id="B0D396">
    <property type="interactions" value="158"/>
</dbReference>
<name>B0D396_LACBS</name>
<evidence type="ECO:0000256" key="17">
    <source>
        <dbReference type="ARBA" id="ARBA00074353"/>
    </source>
</evidence>
<dbReference type="InterPro" id="IPR017907">
    <property type="entry name" value="Znf_RING_CS"/>
</dbReference>
<dbReference type="GO" id="GO:0005634">
    <property type="term" value="C:nucleus"/>
    <property type="evidence" value="ECO:0007669"/>
    <property type="project" value="UniProtKB-SubCell"/>
</dbReference>
<dbReference type="SUPFAM" id="SSF57850">
    <property type="entry name" value="RING/U-box"/>
    <property type="match status" value="1"/>
</dbReference>
<dbReference type="PANTHER" id="PTHR14134:SF2">
    <property type="entry name" value="E3 UBIQUITIN-PROTEIN LIGASE RAD18"/>
    <property type="match status" value="1"/>
</dbReference>
<evidence type="ECO:0000256" key="9">
    <source>
        <dbReference type="ARBA" id="ARBA00022763"/>
    </source>
</evidence>
<dbReference type="Proteomes" id="UP000001194">
    <property type="component" value="Unassembled WGS sequence"/>
</dbReference>
<evidence type="ECO:0000313" key="22">
    <source>
        <dbReference type="EMBL" id="EDR10876.1"/>
    </source>
</evidence>
<accession>B0D396</accession>
<dbReference type="InterPro" id="IPR013083">
    <property type="entry name" value="Znf_RING/FYVE/PHD"/>
</dbReference>
<dbReference type="EC" id="2.3.2.27" evidence="5"/>
<feature type="region of interest" description="Disordered" evidence="20">
    <location>
        <begin position="378"/>
        <end position="427"/>
    </location>
</feature>
<dbReference type="FunFam" id="3.30.40.10:FF:000172">
    <property type="entry name" value="E3 ubiquitin-protein ligase RAD18"/>
    <property type="match status" value="1"/>
</dbReference>
<evidence type="ECO:0000256" key="6">
    <source>
        <dbReference type="ARBA" id="ARBA00015551"/>
    </source>
</evidence>
<evidence type="ECO:0000256" key="18">
    <source>
        <dbReference type="ARBA" id="ARBA00082369"/>
    </source>
</evidence>
<dbReference type="KEGG" id="lbc:LACBIDRAFT_315822"/>
<dbReference type="Gene3D" id="3.30.40.10">
    <property type="entry name" value="Zinc/RING finger domain, C3HC4 (zinc finger)"/>
    <property type="match status" value="1"/>
</dbReference>
<evidence type="ECO:0000256" key="12">
    <source>
        <dbReference type="ARBA" id="ARBA00022833"/>
    </source>
</evidence>
<keyword evidence="8" id="KW-0479">Metal-binding</keyword>
<dbReference type="InParanoid" id="B0D396"/>
<feature type="region of interest" description="Disordered" evidence="20">
    <location>
        <begin position="231"/>
        <end position="278"/>
    </location>
</feature>
<comment type="subcellular location">
    <subcellularLocation>
        <location evidence="2">Nucleus</location>
    </subcellularLocation>
</comment>
<dbReference type="HOGENOM" id="CLU_028491_3_0_1"/>
<dbReference type="GO" id="GO:0097505">
    <property type="term" value="C:Rad6-Rad18 complex"/>
    <property type="evidence" value="ECO:0007669"/>
    <property type="project" value="TreeGrafter"/>
</dbReference>
<dbReference type="GeneID" id="6073763"/>
<proteinExistence type="inferred from homology"/>
<dbReference type="GO" id="GO:0061630">
    <property type="term" value="F:ubiquitin protein ligase activity"/>
    <property type="evidence" value="ECO:0007669"/>
    <property type="project" value="UniProtKB-EC"/>
</dbReference>
<dbReference type="GO" id="GO:0006281">
    <property type="term" value="P:DNA repair"/>
    <property type="evidence" value="ECO:0007669"/>
    <property type="project" value="UniProtKB-KW"/>
</dbReference>
<evidence type="ECO:0000256" key="11">
    <source>
        <dbReference type="ARBA" id="ARBA00022786"/>
    </source>
</evidence>
<dbReference type="PANTHER" id="PTHR14134">
    <property type="entry name" value="E3 UBIQUITIN-PROTEIN LIGASE RAD18"/>
    <property type="match status" value="1"/>
</dbReference>
<keyword evidence="14" id="KW-0234">DNA repair</keyword>
<evidence type="ECO:0000256" key="7">
    <source>
        <dbReference type="ARBA" id="ARBA00022679"/>
    </source>
</evidence>
<dbReference type="EMBL" id="DS547096">
    <property type="protein sequence ID" value="EDR10876.1"/>
    <property type="molecule type" value="Genomic_DNA"/>
</dbReference>
<dbReference type="GO" id="GO:0008270">
    <property type="term" value="F:zinc ion binding"/>
    <property type="evidence" value="ECO:0007669"/>
    <property type="project" value="UniProtKB-KW"/>
</dbReference>
<comment type="pathway">
    <text evidence="3">Protein modification; protein ubiquitination.</text>
</comment>
<evidence type="ECO:0000256" key="16">
    <source>
        <dbReference type="ARBA" id="ARBA00031783"/>
    </source>
</evidence>
<evidence type="ECO:0000256" key="5">
    <source>
        <dbReference type="ARBA" id="ARBA00012483"/>
    </source>
</evidence>
<comment type="similarity">
    <text evidence="4">Belongs to the RAD18 family.</text>
</comment>
<feature type="domain" description="RING-type" evidence="21">
    <location>
        <begin position="46"/>
        <end position="84"/>
    </location>
</feature>
<dbReference type="GO" id="GO:0006513">
    <property type="term" value="P:protein monoubiquitination"/>
    <property type="evidence" value="ECO:0007669"/>
    <property type="project" value="InterPro"/>
</dbReference>
<reference evidence="22 23" key="1">
    <citation type="journal article" date="2008" name="Nature">
        <title>The genome of Laccaria bicolor provides insights into mycorrhizal symbiosis.</title>
        <authorList>
            <person name="Martin F."/>
            <person name="Aerts A."/>
            <person name="Ahren D."/>
            <person name="Brun A."/>
            <person name="Danchin E.G.J."/>
            <person name="Duchaussoy F."/>
            <person name="Gibon J."/>
            <person name="Kohler A."/>
            <person name="Lindquist E."/>
            <person name="Pereda V."/>
            <person name="Salamov A."/>
            <person name="Shapiro H.J."/>
            <person name="Wuyts J."/>
            <person name="Blaudez D."/>
            <person name="Buee M."/>
            <person name="Brokstein P."/>
            <person name="Canbaeck B."/>
            <person name="Cohen D."/>
            <person name="Courty P.E."/>
            <person name="Coutinho P.M."/>
            <person name="Delaruelle C."/>
            <person name="Detter J.C."/>
            <person name="Deveau A."/>
            <person name="DiFazio S."/>
            <person name="Duplessis S."/>
            <person name="Fraissinet-Tachet L."/>
            <person name="Lucic E."/>
            <person name="Frey-Klett P."/>
            <person name="Fourrey C."/>
            <person name="Feussner I."/>
            <person name="Gay G."/>
            <person name="Grimwood J."/>
            <person name="Hoegger P.J."/>
            <person name="Jain P."/>
            <person name="Kilaru S."/>
            <person name="Labbe J."/>
            <person name="Lin Y.C."/>
            <person name="Legue V."/>
            <person name="Le Tacon F."/>
            <person name="Marmeisse R."/>
            <person name="Melayah D."/>
            <person name="Montanini B."/>
            <person name="Muratet M."/>
            <person name="Nehls U."/>
            <person name="Niculita-Hirzel H."/>
            <person name="Oudot-Le Secq M.P."/>
            <person name="Peter M."/>
            <person name="Quesneville H."/>
            <person name="Rajashekar B."/>
            <person name="Reich M."/>
            <person name="Rouhier N."/>
            <person name="Schmutz J."/>
            <person name="Yin T."/>
            <person name="Chalot M."/>
            <person name="Henrissat B."/>
            <person name="Kuees U."/>
            <person name="Lucas S."/>
            <person name="Van de Peer Y."/>
            <person name="Podila G.K."/>
            <person name="Polle A."/>
            <person name="Pukkila P.J."/>
            <person name="Richardson P.M."/>
            <person name="Rouze P."/>
            <person name="Sanders I.R."/>
            <person name="Stajich J.E."/>
            <person name="Tunlid A."/>
            <person name="Tuskan G."/>
            <person name="Grigoriev I.V."/>
        </authorList>
    </citation>
    <scope>NUCLEOTIDE SEQUENCE [LARGE SCALE GENOMIC DNA]</scope>
    <source>
        <strain evidence="23">S238N-H82 / ATCC MYA-4686</strain>
    </source>
</reference>
<evidence type="ECO:0000256" key="8">
    <source>
        <dbReference type="ARBA" id="ARBA00022723"/>
    </source>
</evidence>
<evidence type="ECO:0000256" key="4">
    <source>
        <dbReference type="ARBA" id="ARBA00009506"/>
    </source>
</evidence>
<evidence type="ECO:0000256" key="15">
    <source>
        <dbReference type="ARBA" id="ARBA00023242"/>
    </source>
</evidence>
<evidence type="ECO:0000256" key="13">
    <source>
        <dbReference type="ARBA" id="ARBA00023125"/>
    </source>
</evidence>
<keyword evidence="15" id="KW-0539">Nucleus</keyword>
<dbReference type="RefSeq" id="XP_001878177.1">
    <property type="nucleotide sequence ID" value="XM_001878142.1"/>
</dbReference>
<evidence type="ECO:0000256" key="20">
    <source>
        <dbReference type="SAM" id="MobiDB-lite"/>
    </source>
</evidence>
<feature type="region of interest" description="Disordered" evidence="20">
    <location>
        <begin position="122"/>
        <end position="214"/>
    </location>
</feature>
<protein>
    <recommendedName>
        <fullName evidence="6">Postreplication repair E3 ubiquitin-protein ligase RAD18</fullName>
        <ecNumber evidence="5">2.3.2.27</ecNumber>
    </recommendedName>
    <alternativeName>
        <fullName evidence="17">Postreplication repair E3 ubiquitin-protein ligase rad18</fullName>
    </alternativeName>
    <alternativeName>
        <fullName evidence="16 18">RING-type E3 ubiquitin transferase RAD18</fullName>
    </alternativeName>
</protein>
<evidence type="ECO:0000259" key="21">
    <source>
        <dbReference type="PROSITE" id="PS50089"/>
    </source>
</evidence>
<dbReference type="STRING" id="486041.B0D396"/>
<keyword evidence="9" id="KW-0227">DNA damage</keyword>
<dbReference type="NCBIfam" id="TIGR00599">
    <property type="entry name" value="rad18"/>
    <property type="match status" value="1"/>
</dbReference>
<dbReference type="InterPro" id="IPR001841">
    <property type="entry name" value="Znf_RING"/>
</dbReference>
<keyword evidence="23" id="KW-1185">Reference proteome</keyword>
<dbReference type="GO" id="GO:0006301">
    <property type="term" value="P:DNA damage tolerance"/>
    <property type="evidence" value="ECO:0007669"/>
    <property type="project" value="InterPro"/>
</dbReference>
<dbReference type="PROSITE" id="PS50089">
    <property type="entry name" value="ZF_RING_2"/>
    <property type="match status" value="1"/>
</dbReference>
<evidence type="ECO:0000256" key="1">
    <source>
        <dbReference type="ARBA" id="ARBA00000900"/>
    </source>
</evidence>
<evidence type="ECO:0000256" key="14">
    <source>
        <dbReference type="ARBA" id="ARBA00023204"/>
    </source>
</evidence>
<evidence type="ECO:0000256" key="3">
    <source>
        <dbReference type="ARBA" id="ARBA00004906"/>
    </source>
</evidence>
<comment type="catalytic activity">
    <reaction evidence="1">
        <text>S-ubiquitinyl-[E2 ubiquitin-conjugating enzyme]-L-cysteine + [acceptor protein]-L-lysine = [E2 ubiquitin-conjugating enzyme]-L-cysteine + N(6)-ubiquitinyl-[acceptor protein]-L-lysine.</text>
        <dbReference type="EC" id="2.3.2.27"/>
    </reaction>
</comment>
<dbReference type="OrthoDB" id="9049620at2759"/>
<dbReference type="SMART" id="SM00184">
    <property type="entry name" value="RING"/>
    <property type="match status" value="1"/>
</dbReference>
<keyword evidence="11" id="KW-0833">Ubl conjugation pathway</keyword>
<dbReference type="Pfam" id="PF13923">
    <property type="entry name" value="zf-C3HC4_2"/>
    <property type="match status" value="1"/>
</dbReference>
<keyword evidence="7" id="KW-0808">Transferase</keyword>
<dbReference type="InterPro" id="IPR004580">
    <property type="entry name" value="Rad18_fungi"/>
</dbReference>